<dbReference type="Proteomes" id="UP001348817">
    <property type="component" value="Chromosome"/>
</dbReference>
<feature type="chain" id="PRO_5043784482" description="DUF4421 domain-containing protein" evidence="1">
    <location>
        <begin position="32"/>
        <end position="355"/>
    </location>
</feature>
<dbReference type="RefSeq" id="WP_338393253.1">
    <property type="nucleotide sequence ID" value="NZ_AP025314.1"/>
</dbReference>
<gene>
    <name evidence="2" type="ORF">FUAX_03930</name>
</gene>
<accession>A0AAU9D579</accession>
<dbReference type="KEGG" id="fax:FUAX_03930"/>
<evidence type="ECO:0000313" key="2">
    <source>
        <dbReference type="EMBL" id="BDD07961.1"/>
    </source>
</evidence>
<keyword evidence="1" id="KW-0732">Signal</keyword>
<dbReference type="Pfam" id="PF14391">
    <property type="entry name" value="DUF4421"/>
    <property type="match status" value="1"/>
</dbReference>
<dbReference type="EMBL" id="AP025314">
    <property type="protein sequence ID" value="BDD07961.1"/>
    <property type="molecule type" value="Genomic_DNA"/>
</dbReference>
<feature type="signal peptide" evidence="1">
    <location>
        <begin position="1"/>
        <end position="31"/>
    </location>
</feature>
<dbReference type="AlphaFoldDB" id="A0AAU9D579"/>
<dbReference type="InterPro" id="IPR025535">
    <property type="entry name" value="DUF4421"/>
</dbReference>
<sequence length="355" mass="39888">MLKNMGMEIKKLGIFVSALALALGLNCSASAQEVDTTYIERLNDKLVLRGIGFWNFSRVVLDFRKSQELESKLNYGVNNAPGLGAAVNFRNLGGAINFRIPGASSSKRGRSKGLDYRLSFYPSRVVVDLYGLYYEGMFLRRPNQGILEDLGYPEIIKFPDLKQYQIGTDFAYIFNNKKFSFRAPFVFNERQKKSAGTFLLGGTFSYYEINNGDSSILPSKALPYVSPRTSARKIWFINTGILGGYAYTYVKGNFFATAAIVPGLGYQRATFYTTDADETKLRENTLAVFFSGKLSMGYTGEKFFVSVSGFQRRNISESETKRNARISIIEEGASITAGWRLNWKNPPKIPFLKKE</sequence>
<organism evidence="2 3">
    <name type="scientific">Fulvitalea axinellae</name>
    <dbReference type="NCBI Taxonomy" id="1182444"/>
    <lineage>
        <taxon>Bacteria</taxon>
        <taxon>Pseudomonadati</taxon>
        <taxon>Bacteroidota</taxon>
        <taxon>Cytophagia</taxon>
        <taxon>Cytophagales</taxon>
        <taxon>Persicobacteraceae</taxon>
        <taxon>Fulvitalea</taxon>
    </lineage>
</organism>
<keyword evidence="3" id="KW-1185">Reference proteome</keyword>
<reference evidence="2 3" key="1">
    <citation type="submission" date="2021-12" db="EMBL/GenBank/DDBJ databases">
        <title>Genome sequencing of bacteria with rrn-lacking chromosome and rrn-plasmid.</title>
        <authorList>
            <person name="Anda M."/>
            <person name="Iwasaki W."/>
        </authorList>
    </citation>
    <scope>NUCLEOTIDE SEQUENCE [LARGE SCALE GENOMIC DNA]</scope>
    <source>
        <strain evidence="2 3">DSM 100852</strain>
    </source>
</reference>
<protein>
    <recommendedName>
        <fullName evidence="4">DUF4421 domain-containing protein</fullName>
    </recommendedName>
</protein>
<proteinExistence type="predicted"/>
<evidence type="ECO:0008006" key="4">
    <source>
        <dbReference type="Google" id="ProtNLM"/>
    </source>
</evidence>
<evidence type="ECO:0000256" key="1">
    <source>
        <dbReference type="SAM" id="SignalP"/>
    </source>
</evidence>
<name>A0AAU9D579_9BACT</name>
<evidence type="ECO:0000313" key="3">
    <source>
        <dbReference type="Proteomes" id="UP001348817"/>
    </source>
</evidence>